<dbReference type="Pfam" id="PF00012">
    <property type="entry name" value="HSP70"/>
    <property type="match status" value="1"/>
</dbReference>
<dbReference type="EMBL" id="JAEPRE010000022">
    <property type="protein sequence ID" value="KAG2236127.1"/>
    <property type="molecule type" value="Genomic_DNA"/>
</dbReference>
<keyword evidence="6" id="KW-1185">Reference proteome</keyword>
<reference evidence="5" key="1">
    <citation type="submission" date="2021-01" db="EMBL/GenBank/DDBJ databases">
        <title>Metabolic potential, ecology and presence of endohyphal bacteria is reflected in genomic diversity of Mucoromycotina.</title>
        <authorList>
            <person name="Muszewska A."/>
            <person name="Okrasinska A."/>
            <person name="Steczkiewicz K."/>
            <person name="Drgas O."/>
            <person name="Orlowska M."/>
            <person name="Perlinska-Lenart U."/>
            <person name="Aleksandrzak-Piekarczyk T."/>
            <person name="Szatraj K."/>
            <person name="Zielenkiewicz U."/>
            <person name="Pilsyk S."/>
            <person name="Malc E."/>
            <person name="Mieczkowski P."/>
            <person name="Kruszewska J.S."/>
            <person name="Biernat P."/>
            <person name="Pawlowska J."/>
        </authorList>
    </citation>
    <scope>NUCLEOTIDE SEQUENCE</scope>
    <source>
        <strain evidence="5">WA0000018081</strain>
    </source>
</reference>
<feature type="compositionally biased region" description="Polar residues" evidence="4">
    <location>
        <begin position="471"/>
        <end position="484"/>
    </location>
</feature>
<evidence type="ECO:0000313" key="5">
    <source>
        <dbReference type="EMBL" id="KAG2236127.1"/>
    </source>
</evidence>
<gene>
    <name evidence="5" type="ORF">INT48_006143</name>
</gene>
<dbReference type="InterPro" id="IPR043129">
    <property type="entry name" value="ATPase_NBD"/>
</dbReference>
<dbReference type="PANTHER" id="PTHR14187">
    <property type="entry name" value="ALPHA KINASE/ELONGATION FACTOR 2 KINASE"/>
    <property type="match status" value="1"/>
</dbReference>
<evidence type="ECO:0000256" key="3">
    <source>
        <dbReference type="SAM" id="Coils"/>
    </source>
</evidence>
<evidence type="ECO:0000313" key="6">
    <source>
        <dbReference type="Proteomes" id="UP000613177"/>
    </source>
</evidence>
<dbReference type="Proteomes" id="UP000613177">
    <property type="component" value="Unassembled WGS sequence"/>
</dbReference>
<name>A0A8H7SXM7_9FUNG</name>
<evidence type="ECO:0000256" key="2">
    <source>
        <dbReference type="ARBA" id="ARBA00022840"/>
    </source>
</evidence>
<feature type="coiled-coil region" evidence="3">
    <location>
        <begin position="81"/>
        <end position="108"/>
    </location>
</feature>
<dbReference type="AlphaFoldDB" id="A0A8H7SXM7"/>
<sequence length="1223" mass="138517">MVLENKKYVVGIDFGAVSSGLSIAHVNRPHSKFTVNTWNGESFKSEPEQFLTTILYKANGDIHCGISKHNDPLSAAPIDEEDVYIDNIKQYTLNIDQANEELEQKMEGLTIQKVVTDYLKTFHALAIKCLKEHKDFCKSYKFEDDFKPENLGYCLSCPTFLNDFFADCFMEAEIITEKDNLVFLSEVEATAFHCLSLDRLITKIIPDQTYLVCDIGHSSFGVSKIKADSTENFSEVELISEEIGKGSMVLENSFKNYLIENKSKLKLNESIISKLVEIFVKELKSSFHENGESTNIQQVNEDNKEEEDDETDFEDNFDEDNFDDEDTKSSKPLEFILQESSIEDESSNQVDNLEVGQEQEEENSPLFHILDVNNDPINITTEDLGKYVFSPYLDYLVNYIMKVDRDNNNDSNIFLSGKYSSDANFFEKLSGGFSKLVSLIEDTNVDAVSLGAVSSGLKAKDKDVQIPFFSATGSKPSSSGPQNENIKDENESNKKSKDDFDFIVGIDFGTTFTGCSYADPKDPHVNDLKYIHTIETGWPGGNAISYGKTPTLLMYDKHMKTKLWGQEAKQNVERYRDLSLLGNFKLFLSPEAVDAQYGEGNPDIKKMKEDYDYKDPVICVSQVPYKPKKGKVRKSVDAVQVIADYLREVKDHVIRHIIAESKFKKDKKGFTRFFKSSGSEPKLQFVLTVPAMWTTSARETMAQAAIKATIIKKEELDELLIISEPEAAALFCEKKYSDLIRDPKNPDIDSNFIVCDAGGGTVDLVTFRLTRNQETGDPMICQIGSGIGDTCGSTYLDKAFKDYLLGFYKDIGLEVNEIDTSFDSTMDEFISNIKCNFMPDSANDRYCEVKLPAERRITNIPNTPKAKQYILIERNTKLKITHADIKEKIFDPIITKILVLIQQQLDQALKNKSDIKAILLVGGFSRNPYLQQRIQNEYTGRYDVKIPEEGVAAISKGAVSYGLNPRLISGKFAGQSIALEVRTPFDKSDGSLNSLDKKVDRSGNKVDRYGMNVDGESIDEVYSKNRLEYFVRQSDALQGESLKLFNRSVIVDYPNNAVIAVFACDFKEEKNEEHWKYVSRKHAKILEEVIKLPEVEEINKGDPILFNVGLKMDDIGATVTIKCQNRLINSKIYEMTKGKKTTLEIVRKCDLIVVKNKKPLIHQFELYVKLDEDDPTTADNEPRLHFVIRLISNNNEAKFETRIGIEDPLIPFQRRTLGGKYLR</sequence>
<organism evidence="5 6">
    <name type="scientific">Thamnidium elegans</name>
    <dbReference type="NCBI Taxonomy" id="101142"/>
    <lineage>
        <taxon>Eukaryota</taxon>
        <taxon>Fungi</taxon>
        <taxon>Fungi incertae sedis</taxon>
        <taxon>Mucoromycota</taxon>
        <taxon>Mucoromycotina</taxon>
        <taxon>Mucoromycetes</taxon>
        <taxon>Mucorales</taxon>
        <taxon>Mucorineae</taxon>
        <taxon>Mucoraceae</taxon>
        <taxon>Thamnidium</taxon>
    </lineage>
</organism>
<dbReference type="GO" id="GO:0005524">
    <property type="term" value="F:ATP binding"/>
    <property type="evidence" value="ECO:0007669"/>
    <property type="project" value="UniProtKB-KW"/>
</dbReference>
<protein>
    <submittedName>
        <fullName evidence="5">Uncharacterized protein</fullName>
    </submittedName>
</protein>
<feature type="compositionally biased region" description="Acidic residues" evidence="4">
    <location>
        <begin position="303"/>
        <end position="326"/>
    </location>
</feature>
<dbReference type="SUPFAM" id="SSF53067">
    <property type="entry name" value="Actin-like ATPase domain"/>
    <property type="match status" value="2"/>
</dbReference>
<keyword evidence="1" id="KW-0547">Nucleotide-binding</keyword>
<evidence type="ECO:0000256" key="1">
    <source>
        <dbReference type="ARBA" id="ARBA00022741"/>
    </source>
</evidence>
<evidence type="ECO:0000256" key="4">
    <source>
        <dbReference type="SAM" id="MobiDB-lite"/>
    </source>
</evidence>
<dbReference type="PANTHER" id="PTHR14187:SF5">
    <property type="entry name" value="HEAT SHOCK 70 KDA PROTEIN 12A"/>
    <property type="match status" value="1"/>
</dbReference>
<dbReference type="InterPro" id="IPR013126">
    <property type="entry name" value="Hsp_70_fam"/>
</dbReference>
<feature type="region of interest" description="Disordered" evidence="4">
    <location>
        <begin position="290"/>
        <end position="330"/>
    </location>
</feature>
<keyword evidence="2" id="KW-0067">ATP-binding</keyword>
<dbReference type="GO" id="GO:0140662">
    <property type="term" value="F:ATP-dependent protein folding chaperone"/>
    <property type="evidence" value="ECO:0007669"/>
    <property type="project" value="InterPro"/>
</dbReference>
<accession>A0A8H7SXM7</accession>
<dbReference type="Gene3D" id="3.30.420.40">
    <property type="match status" value="2"/>
</dbReference>
<feature type="compositionally biased region" description="Basic and acidic residues" evidence="4">
    <location>
        <begin position="485"/>
        <end position="494"/>
    </location>
</feature>
<feature type="region of interest" description="Disordered" evidence="4">
    <location>
        <begin position="469"/>
        <end position="494"/>
    </location>
</feature>
<feature type="region of interest" description="Disordered" evidence="4">
    <location>
        <begin position="341"/>
        <end position="360"/>
    </location>
</feature>
<keyword evidence="3" id="KW-0175">Coiled coil</keyword>
<proteinExistence type="predicted"/>
<comment type="caution">
    <text evidence="5">The sequence shown here is derived from an EMBL/GenBank/DDBJ whole genome shotgun (WGS) entry which is preliminary data.</text>
</comment>